<dbReference type="Pfam" id="PF00766">
    <property type="entry name" value="ETF_alpha"/>
    <property type="match status" value="1"/>
</dbReference>
<dbReference type="InterPro" id="IPR001308">
    <property type="entry name" value="ETF_a/FixB"/>
</dbReference>
<dbReference type="GO" id="GO:0033539">
    <property type="term" value="P:fatty acid beta-oxidation using acyl-CoA dehydrogenase"/>
    <property type="evidence" value="ECO:0007669"/>
    <property type="project" value="TreeGrafter"/>
</dbReference>
<dbReference type="STRING" id="202789.GCA_001457435_00781"/>
<dbReference type="SUPFAM" id="SSF52467">
    <property type="entry name" value="DHS-like NAD/FAD-binding domain"/>
    <property type="match status" value="1"/>
</dbReference>
<keyword evidence="4" id="KW-0813">Transport</keyword>
<organism evidence="9 10">
    <name type="scientific">Actinobaculum massiliense ACS-171-V-Col2</name>
    <dbReference type="NCBI Taxonomy" id="883066"/>
    <lineage>
        <taxon>Bacteria</taxon>
        <taxon>Bacillati</taxon>
        <taxon>Actinomycetota</taxon>
        <taxon>Actinomycetes</taxon>
        <taxon>Actinomycetales</taxon>
        <taxon>Actinomycetaceae</taxon>
        <taxon>Actinobaculum</taxon>
    </lineage>
</organism>
<evidence type="ECO:0008006" key="11">
    <source>
        <dbReference type="Google" id="ProtNLM"/>
    </source>
</evidence>
<dbReference type="PANTHER" id="PTHR43153">
    <property type="entry name" value="ELECTRON TRANSFER FLAVOPROTEIN ALPHA"/>
    <property type="match status" value="1"/>
</dbReference>
<protein>
    <recommendedName>
        <fullName evidence="11">Electron transfer flavoprotein alpha/beta-subunit N-terminal domain-containing protein</fullName>
    </recommendedName>
</protein>
<dbReference type="RefSeq" id="WP_007001535.1">
    <property type="nucleotide sequence ID" value="NZ_JH992955.1"/>
</dbReference>
<comment type="subunit">
    <text evidence="3">Heterodimer of an alpha and a beta subunit.</text>
</comment>
<dbReference type="InterPro" id="IPR014731">
    <property type="entry name" value="ETF_asu_C"/>
</dbReference>
<evidence type="ECO:0000259" key="7">
    <source>
        <dbReference type="Pfam" id="PF00766"/>
    </source>
</evidence>
<feature type="domain" description="Electron transfer flavoprotein alpha subunit C-terminal" evidence="7">
    <location>
        <begin position="175"/>
        <end position="255"/>
    </location>
</feature>
<dbReference type="Gene3D" id="3.40.50.620">
    <property type="entry name" value="HUPs"/>
    <property type="match status" value="1"/>
</dbReference>
<dbReference type="EMBL" id="AGWL01000007">
    <property type="protein sequence ID" value="EKU94875.1"/>
    <property type="molecule type" value="Genomic_DNA"/>
</dbReference>
<name>K9F098_9ACTO</name>
<reference evidence="9 10" key="1">
    <citation type="submission" date="2012-09" db="EMBL/GenBank/DDBJ databases">
        <title>The Genome Sequence of Actinobaculum massiliae ACS-171-V-COL2.</title>
        <authorList>
            <consortium name="The Broad Institute Genome Sequencing Platform"/>
            <person name="Earl A."/>
            <person name="Ward D."/>
            <person name="Feldgarden M."/>
            <person name="Gevers D."/>
            <person name="Saerens B."/>
            <person name="Vaneechoutte M."/>
            <person name="Walker B."/>
            <person name="Young S.K."/>
            <person name="Zeng Q."/>
            <person name="Gargeya S."/>
            <person name="Fitzgerald M."/>
            <person name="Haas B."/>
            <person name="Abouelleil A."/>
            <person name="Alvarado L."/>
            <person name="Arachchi H.M."/>
            <person name="Berlin A."/>
            <person name="Chapman S.B."/>
            <person name="Goldberg J."/>
            <person name="Griggs A."/>
            <person name="Gujja S."/>
            <person name="Hansen M."/>
            <person name="Howarth C."/>
            <person name="Imamovic A."/>
            <person name="Larimer J."/>
            <person name="McCowen C."/>
            <person name="Montmayeur A."/>
            <person name="Murphy C."/>
            <person name="Neiman D."/>
            <person name="Pearson M."/>
            <person name="Priest M."/>
            <person name="Roberts A."/>
            <person name="Saif S."/>
            <person name="Shea T."/>
            <person name="Sisk P."/>
            <person name="Sykes S."/>
            <person name="Wortman J."/>
            <person name="Nusbaum C."/>
            <person name="Birren B."/>
        </authorList>
    </citation>
    <scope>NUCLEOTIDE SEQUENCE [LARGE SCALE GENOMIC DNA]</scope>
    <source>
        <strain evidence="10">ACS-171-V-Col2</strain>
    </source>
</reference>
<dbReference type="Pfam" id="PF01012">
    <property type="entry name" value="ETF"/>
    <property type="match status" value="1"/>
</dbReference>
<comment type="similarity">
    <text evidence="2">Belongs to the ETF alpha-subunit/FixB family.</text>
</comment>
<gene>
    <name evidence="9" type="ORF">HMPREF9233_01329</name>
</gene>
<proteinExistence type="inferred from homology"/>
<dbReference type="PANTHER" id="PTHR43153:SF1">
    <property type="entry name" value="ELECTRON TRANSFER FLAVOPROTEIN SUBUNIT ALPHA, MITOCHONDRIAL"/>
    <property type="match status" value="1"/>
</dbReference>
<dbReference type="eggNOG" id="COG2025">
    <property type="taxonomic scope" value="Bacteria"/>
</dbReference>
<dbReference type="FunFam" id="3.40.50.1220:FF:000004">
    <property type="entry name" value="Electron transfer flavoprotein"/>
    <property type="match status" value="1"/>
</dbReference>
<comment type="function">
    <text evidence="6">The electron transfer flavoprotein serves as a specific electron acceptor for other dehydrogenases. It transfers the electrons to the main respiratory chain via ETF-ubiquinone oxidoreductase (ETF dehydrogenase).</text>
</comment>
<dbReference type="GO" id="GO:0009055">
    <property type="term" value="F:electron transfer activity"/>
    <property type="evidence" value="ECO:0007669"/>
    <property type="project" value="InterPro"/>
</dbReference>
<dbReference type="SUPFAM" id="SSF52402">
    <property type="entry name" value="Adenine nucleotide alpha hydrolases-like"/>
    <property type="match status" value="1"/>
</dbReference>
<evidence type="ECO:0000313" key="10">
    <source>
        <dbReference type="Proteomes" id="UP000009888"/>
    </source>
</evidence>
<evidence type="ECO:0000256" key="1">
    <source>
        <dbReference type="ARBA" id="ARBA00001974"/>
    </source>
</evidence>
<evidence type="ECO:0000256" key="5">
    <source>
        <dbReference type="ARBA" id="ARBA00022630"/>
    </source>
</evidence>
<evidence type="ECO:0000313" key="9">
    <source>
        <dbReference type="EMBL" id="EKU94875.1"/>
    </source>
</evidence>
<evidence type="ECO:0000256" key="2">
    <source>
        <dbReference type="ARBA" id="ARBA00005817"/>
    </source>
</evidence>
<sequence length="300" mass="31237">MRTWVVSAGADASGHVAAGKSRGDVTFIGIGGEEVMEFARGADRAIRVALPDAVPPELAVPILRELVTLESGDLVLVPNSAPARALAGGLAAAFHVPLLAGVREVGEDSATVARYGGVTLETYSLQTPAVGIFDSEPEAAGELLELPEIEVIEPDNLLPGAEIIGREEIATSTVDLAHAERIVAAGRGFNAKEDLALAAELASALDASLACSRPIADVEGWMTRDQYLGLDGVRVRGELLVTVGISGAIHFTAGVTGAETIVAINDDPDAGIWEVADYGIEGDLYEVLPELTEEIKKRLA</sequence>
<evidence type="ECO:0000256" key="6">
    <source>
        <dbReference type="ARBA" id="ARBA00025649"/>
    </source>
</evidence>
<accession>K9F098</accession>
<dbReference type="HOGENOM" id="CLU_034178_0_1_11"/>
<feature type="domain" description="Electron transfer flavoprotein alpha/beta-subunit N-terminal" evidence="8">
    <location>
        <begin position="22"/>
        <end position="131"/>
    </location>
</feature>
<keyword evidence="10" id="KW-1185">Reference proteome</keyword>
<dbReference type="Proteomes" id="UP000009888">
    <property type="component" value="Unassembled WGS sequence"/>
</dbReference>
<dbReference type="PATRIC" id="fig|883066.3.peg.1391"/>
<dbReference type="GO" id="GO:0050660">
    <property type="term" value="F:flavin adenine dinucleotide binding"/>
    <property type="evidence" value="ECO:0007669"/>
    <property type="project" value="InterPro"/>
</dbReference>
<comment type="cofactor">
    <cofactor evidence="1">
        <name>FAD</name>
        <dbReference type="ChEBI" id="CHEBI:57692"/>
    </cofactor>
</comment>
<keyword evidence="5" id="KW-0285">Flavoprotein</keyword>
<evidence type="ECO:0000259" key="8">
    <source>
        <dbReference type="Pfam" id="PF01012"/>
    </source>
</evidence>
<dbReference type="InterPro" id="IPR029035">
    <property type="entry name" value="DHS-like_NAD/FAD-binding_dom"/>
</dbReference>
<dbReference type="InterPro" id="IPR014730">
    <property type="entry name" value="ETF_a/b_N"/>
</dbReference>
<dbReference type="Gene3D" id="3.40.50.1220">
    <property type="entry name" value="TPP-binding domain"/>
    <property type="match status" value="1"/>
</dbReference>
<evidence type="ECO:0000256" key="3">
    <source>
        <dbReference type="ARBA" id="ARBA00011355"/>
    </source>
</evidence>
<dbReference type="InterPro" id="IPR014729">
    <property type="entry name" value="Rossmann-like_a/b/a_fold"/>
</dbReference>
<comment type="caution">
    <text evidence="9">The sequence shown here is derived from an EMBL/GenBank/DDBJ whole genome shotgun (WGS) entry which is preliminary data.</text>
</comment>
<dbReference type="AlphaFoldDB" id="K9F098"/>
<evidence type="ECO:0000256" key="4">
    <source>
        <dbReference type="ARBA" id="ARBA00022448"/>
    </source>
</evidence>